<accession>A0A2U3IFL2</accession>
<reference evidence="2" key="1">
    <citation type="submission" date="2018-01" db="EMBL/GenBank/DDBJ databases">
        <authorList>
            <person name="Peeters C."/>
        </authorList>
    </citation>
    <scope>NUCLEOTIDE SEQUENCE [LARGE SCALE GENOMIC DNA]</scope>
</reference>
<organism evidence="1 2">
    <name type="scientific">Caballeronia novacaledonica</name>
    <dbReference type="NCBI Taxonomy" id="1544861"/>
    <lineage>
        <taxon>Bacteria</taxon>
        <taxon>Pseudomonadati</taxon>
        <taxon>Pseudomonadota</taxon>
        <taxon>Betaproteobacteria</taxon>
        <taxon>Burkholderiales</taxon>
        <taxon>Burkholderiaceae</taxon>
        <taxon>Caballeronia</taxon>
    </lineage>
</organism>
<dbReference type="AlphaFoldDB" id="A0A2U3IFL2"/>
<name>A0A2U3IFL2_9BURK</name>
<protein>
    <submittedName>
        <fullName evidence="1">Uncharacterized protein</fullName>
    </submittedName>
</protein>
<evidence type="ECO:0000313" key="1">
    <source>
        <dbReference type="EMBL" id="SPB19027.1"/>
    </source>
</evidence>
<keyword evidence="2" id="KW-1185">Reference proteome</keyword>
<dbReference type="Proteomes" id="UP000238169">
    <property type="component" value="Unassembled WGS sequence"/>
</dbReference>
<sequence length="403" mass="45612">MHAVLRVDLQTLVAVVGLHELVHGGRAVAAFRTGIGSQIHVDRHARILQRQMRGLVLFVIRVRDEHRREPVERELAIGLRIDDRLALRRRLQHLVIPMLMMQRPRHVAAHHLLLQADHEGAEVQALAHPLLEVARAMQFGLEPRGVEGFGVRRELVILAACLHGFEGGFGGHLARLDRRVTALDARCVQETRVVARERAAGERELRQRHQTARGDRPRAVGNALAAFEERANRRMRLVALEFLERRQVRIRISQPDDESHHHLIVVHVVEERSAVGVGFERPARGVDDESRLVLDRIDFPQLLDADAVHLRIGILVELEFIDQLTAEMSARTFAKERVFRVQFHAELEVLGRLAIFADAHIARDDAAHRAVVGIEDFGGGKARENLDAQRFRLLPEPARDVGK</sequence>
<evidence type="ECO:0000313" key="2">
    <source>
        <dbReference type="Proteomes" id="UP000238169"/>
    </source>
</evidence>
<dbReference type="EMBL" id="OGTP01000058">
    <property type="protein sequence ID" value="SPB19027.1"/>
    <property type="molecule type" value="Genomic_DNA"/>
</dbReference>
<gene>
    <name evidence="1" type="ORF">NOV72_06228</name>
</gene>
<proteinExistence type="predicted"/>